<comment type="caution">
    <text evidence="2">The sequence shown here is derived from an EMBL/GenBank/DDBJ whole genome shotgun (WGS) entry which is preliminary data.</text>
</comment>
<gene>
    <name evidence="2" type="ORF">Tco_0728865</name>
</gene>
<evidence type="ECO:0000259" key="1">
    <source>
        <dbReference type="Pfam" id="PF24626"/>
    </source>
</evidence>
<keyword evidence="3" id="KW-1185">Reference proteome</keyword>
<protein>
    <recommendedName>
        <fullName evidence="1">Tf2-1-like SH3-like domain-containing protein</fullName>
    </recommendedName>
</protein>
<dbReference type="PANTHER" id="PTHR46148">
    <property type="entry name" value="CHROMO DOMAIN-CONTAINING PROTEIN"/>
    <property type="match status" value="1"/>
</dbReference>
<reference evidence="2" key="1">
    <citation type="journal article" date="2022" name="Int. J. Mol. Sci.">
        <title>Draft Genome of Tanacetum Coccineum: Genomic Comparison of Closely Related Tanacetum-Family Plants.</title>
        <authorList>
            <person name="Yamashiro T."/>
            <person name="Shiraishi A."/>
            <person name="Nakayama K."/>
            <person name="Satake H."/>
        </authorList>
    </citation>
    <scope>NUCLEOTIDE SEQUENCE</scope>
</reference>
<organism evidence="2 3">
    <name type="scientific">Tanacetum coccineum</name>
    <dbReference type="NCBI Taxonomy" id="301880"/>
    <lineage>
        <taxon>Eukaryota</taxon>
        <taxon>Viridiplantae</taxon>
        <taxon>Streptophyta</taxon>
        <taxon>Embryophyta</taxon>
        <taxon>Tracheophyta</taxon>
        <taxon>Spermatophyta</taxon>
        <taxon>Magnoliopsida</taxon>
        <taxon>eudicotyledons</taxon>
        <taxon>Gunneridae</taxon>
        <taxon>Pentapetalae</taxon>
        <taxon>asterids</taxon>
        <taxon>campanulids</taxon>
        <taxon>Asterales</taxon>
        <taxon>Asteraceae</taxon>
        <taxon>Asteroideae</taxon>
        <taxon>Anthemideae</taxon>
        <taxon>Anthemidinae</taxon>
        <taxon>Tanacetum</taxon>
    </lineage>
</organism>
<evidence type="ECO:0000313" key="2">
    <source>
        <dbReference type="EMBL" id="GJS78984.1"/>
    </source>
</evidence>
<sequence>MVLLKVSPWKGVVCFGKRGKLSPCYIGPFKILARVGHVAYMLELPEELKGIHSTFYVLNLKKCVTEGDIVASMDEIQLDDNLHMIEKPVEIVDREVKQLNRSQIPIVKVCWNLKRGPEFTLERKDQIKNKYLHLFTSNNEARKSG</sequence>
<accession>A0ABQ4YMB3</accession>
<reference evidence="2" key="2">
    <citation type="submission" date="2022-01" db="EMBL/GenBank/DDBJ databases">
        <authorList>
            <person name="Yamashiro T."/>
            <person name="Shiraishi A."/>
            <person name="Satake H."/>
            <person name="Nakayama K."/>
        </authorList>
    </citation>
    <scope>NUCLEOTIDE SEQUENCE</scope>
</reference>
<evidence type="ECO:0000313" key="3">
    <source>
        <dbReference type="Proteomes" id="UP001151760"/>
    </source>
</evidence>
<dbReference type="Proteomes" id="UP001151760">
    <property type="component" value="Unassembled WGS sequence"/>
</dbReference>
<dbReference type="EMBL" id="BQNB010010564">
    <property type="protein sequence ID" value="GJS78984.1"/>
    <property type="molecule type" value="Genomic_DNA"/>
</dbReference>
<dbReference type="PANTHER" id="PTHR46148:SF59">
    <property type="entry name" value="NUCLEOTIDYLTRANSFERASE, RIBONUCLEASE H"/>
    <property type="match status" value="1"/>
</dbReference>
<feature type="domain" description="Tf2-1-like SH3-like" evidence="1">
    <location>
        <begin position="1"/>
        <end position="64"/>
    </location>
</feature>
<proteinExistence type="predicted"/>
<dbReference type="InterPro" id="IPR056924">
    <property type="entry name" value="SH3_Tf2-1"/>
</dbReference>
<name>A0ABQ4YMB3_9ASTR</name>
<dbReference type="Pfam" id="PF24626">
    <property type="entry name" value="SH3_Tf2-1"/>
    <property type="match status" value="1"/>
</dbReference>